<keyword evidence="5" id="KW-1185">Reference proteome</keyword>
<feature type="domain" description="DUF6199" evidence="3">
    <location>
        <begin position="111"/>
        <end position="167"/>
    </location>
</feature>
<name>A0ABW0LJH8_9BACI</name>
<organism evidence="4 5">
    <name type="scientific">Lederbergia graminis</name>
    <dbReference type="NCBI Taxonomy" id="735518"/>
    <lineage>
        <taxon>Bacteria</taxon>
        <taxon>Bacillati</taxon>
        <taxon>Bacillota</taxon>
        <taxon>Bacilli</taxon>
        <taxon>Bacillales</taxon>
        <taxon>Bacillaceae</taxon>
        <taxon>Lederbergia</taxon>
    </lineage>
</organism>
<proteinExistence type="predicted"/>
<evidence type="ECO:0000256" key="2">
    <source>
        <dbReference type="SAM" id="SignalP"/>
    </source>
</evidence>
<comment type="caution">
    <text evidence="4">The sequence shown here is derived from an EMBL/GenBank/DDBJ whole genome shotgun (WGS) entry which is preliminary data.</text>
</comment>
<feature type="chain" id="PRO_5046950262" evidence="2">
    <location>
        <begin position="24"/>
        <end position="167"/>
    </location>
</feature>
<keyword evidence="1" id="KW-0472">Membrane</keyword>
<dbReference type="InterPro" id="IPR045679">
    <property type="entry name" value="DUF6199"/>
</dbReference>
<keyword evidence="1" id="KW-0812">Transmembrane</keyword>
<dbReference type="EMBL" id="JBHSMC010000020">
    <property type="protein sequence ID" value="MFC5466039.1"/>
    <property type="molecule type" value="Genomic_DNA"/>
</dbReference>
<feature type="transmembrane region" description="Helical" evidence="1">
    <location>
        <begin position="146"/>
        <end position="166"/>
    </location>
</feature>
<keyword evidence="2" id="KW-0732">Signal</keyword>
<feature type="transmembrane region" description="Helical" evidence="1">
    <location>
        <begin position="109"/>
        <end position="134"/>
    </location>
</feature>
<evidence type="ECO:0000313" key="5">
    <source>
        <dbReference type="Proteomes" id="UP001596147"/>
    </source>
</evidence>
<evidence type="ECO:0000313" key="4">
    <source>
        <dbReference type="EMBL" id="MFC5466039.1"/>
    </source>
</evidence>
<dbReference type="RefSeq" id="WP_382353399.1">
    <property type="nucleotide sequence ID" value="NZ_JBHSMC010000020.1"/>
</dbReference>
<gene>
    <name evidence="4" type="ORF">ACFPM4_15000</name>
</gene>
<dbReference type="Proteomes" id="UP001596147">
    <property type="component" value="Unassembled WGS sequence"/>
</dbReference>
<keyword evidence="1" id="KW-1133">Transmembrane helix</keyword>
<reference evidence="5" key="1">
    <citation type="journal article" date="2019" name="Int. J. Syst. Evol. Microbiol.">
        <title>The Global Catalogue of Microorganisms (GCM) 10K type strain sequencing project: providing services to taxonomists for standard genome sequencing and annotation.</title>
        <authorList>
            <consortium name="The Broad Institute Genomics Platform"/>
            <consortium name="The Broad Institute Genome Sequencing Center for Infectious Disease"/>
            <person name="Wu L."/>
            <person name="Ma J."/>
        </authorList>
    </citation>
    <scope>NUCLEOTIDE SEQUENCE [LARGE SCALE GENOMIC DNA]</scope>
    <source>
        <strain evidence="5">CGMCC 1.12237</strain>
    </source>
</reference>
<evidence type="ECO:0000259" key="3">
    <source>
        <dbReference type="Pfam" id="PF19701"/>
    </source>
</evidence>
<protein>
    <submittedName>
        <fullName evidence="4">DUF6199 family natural product biosynthesis protein</fullName>
    </submittedName>
</protein>
<feature type="signal peptide" evidence="2">
    <location>
        <begin position="1"/>
        <end position="23"/>
    </location>
</feature>
<accession>A0ABW0LJH8</accession>
<dbReference type="Pfam" id="PF19701">
    <property type="entry name" value="DUF6199"/>
    <property type="match status" value="1"/>
</dbReference>
<sequence>MRLAIQLIVMIFLSLFFTMNTSANSPEEIEVSNGEIVKVFFEQRAKGYRYEVEFENGHRYFYEQSEDAGYGGGTYELTGEEMMLAREAIDKYEEINGDATIPSNNASKYLLGIVLFLIGLLGAIFPHATWYLEIGWKLRDAEPSEFALIANRVGGILVAIVGIFVFL</sequence>
<evidence type="ECO:0000256" key="1">
    <source>
        <dbReference type="SAM" id="Phobius"/>
    </source>
</evidence>